<feature type="transmembrane region" description="Helical" evidence="1">
    <location>
        <begin position="205"/>
        <end position="226"/>
    </location>
</feature>
<proteinExistence type="predicted"/>
<name>A0A4Q7UIV5_9ACTN</name>
<feature type="transmembrane region" description="Helical" evidence="1">
    <location>
        <begin position="148"/>
        <end position="167"/>
    </location>
</feature>
<keyword evidence="1" id="KW-0472">Membrane</keyword>
<organism evidence="2 3">
    <name type="scientific">Micromonospora violae</name>
    <dbReference type="NCBI Taxonomy" id="1278207"/>
    <lineage>
        <taxon>Bacteria</taxon>
        <taxon>Bacillati</taxon>
        <taxon>Actinomycetota</taxon>
        <taxon>Actinomycetes</taxon>
        <taxon>Micromonosporales</taxon>
        <taxon>Micromonosporaceae</taxon>
        <taxon>Micromonospora</taxon>
    </lineage>
</organism>
<comment type="caution">
    <text evidence="2">The sequence shown here is derived from an EMBL/GenBank/DDBJ whole genome shotgun (WGS) entry which is preliminary data.</text>
</comment>
<dbReference type="Proteomes" id="UP000293781">
    <property type="component" value="Unassembled WGS sequence"/>
</dbReference>
<dbReference type="EMBL" id="SHKK01000001">
    <property type="protein sequence ID" value="RZT80261.1"/>
    <property type="molecule type" value="Genomic_DNA"/>
</dbReference>
<keyword evidence="1" id="KW-1133">Transmembrane helix</keyword>
<keyword evidence="3" id="KW-1185">Reference proteome</keyword>
<gene>
    <name evidence="2" type="ORF">EV382_3507</name>
</gene>
<evidence type="ECO:0000256" key="1">
    <source>
        <dbReference type="SAM" id="Phobius"/>
    </source>
</evidence>
<evidence type="ECO:0000313" key="2">
    <source>
        <dbReference type="EMBL" id="RZT80261.1"/>
    </source>
</evidence>
<sequence>MTRRAAELLLKLAARRWPAEVRDDLRREWAAELHVLAESGRWTTMVGFAASLAVSRAGTPLVDRSMLRGRAGRTVAALLLSPIACVGIVAAGAMAMFPIYNWLMFRASWAERAQKPIWTTIVIVLAVLLAVFAARWARHTALAGPLRITLGVVIPVGAAVILFVRITSPESLAGAVPGLLLWLAGLTLALWAAASLAVRGRVRIAWWVGVLGALVAADLAVILAVVDTYPGGIGAGPVIEARERVDPISAPLWLFACWTDWNFGLPRPIQWEIFLITNRVLAEPMLYLACMPYALAYTIRAARSAPAALVATSSATGWTYPPSGKPHPGTRTANG</sequence>
<reference evidence="2 3" key="1">
    <citation type="submission" date="2019-02" db="EMBL/GenBank/DDBJ databases">
        <title>Sequencing the genomes of 1000 actinobacteria strains.</title>
        <authorList>
            <person name="Klenk H.-P."/>
        </authorList>
    </citation>
    <scope>NUCLEOTIDE SEQUENCE [LARGE SCALE GENOMIC DNA]</scope>
    <source>
        <strain evidence="2 3">DSM 45888</strain>
    </source>
</reference>
<feature type="transmembrane region" description="Helical" evidence="1">
    <location>
        <begin position="179"/>
        <end position="198"/>
    </location>
</feature>
<dbReference type="AlphaFoldDB" id="A0A4Q7UIV5"/>
<protein>
    <submittedName>
        <fullName evidence="2">Uncharacterized protein</fullName>
    </submittedName>
</protein>
<feature type="transmembrane region" description="Helical" evidence="1">
    <location>
        <begin position="117"/>
        <end position="136"/>
    </location>
</feature>
<evidence type="ECO:0000313" key="3">
    <source>
        <dbReference type="Proteomes" id="UP000293781"/>
    </source>
</evidence>
<accession>A0A4Q7UIV5</accession>
<feature type="transmembrane region" description="Helical" evidence="1">
    <location>
        <begin position="74"/>
        <end position="97"/>
    </location>
</feature>
<keyword evidence="1" id="KW-0812">Transmembrane</keyword>